<evidence type="ECO:0000313" key="1">
    <source>
        <dbReference type="EMBL" id="HAS6678832.1"/>
    </source>
</evidence>
<reference evidence="3 7" key="1">
    <citation type="journal article" date="2017" name="Appl. Environ. Microbiol.">
        <title>Parallel evolution of two clades of a major Atlantic endemic Vibrio parahaemolyticus pathogen lineage by independent acquisition of related pathogenicity islands.</title>
        <authorList>
            <person name="Xu F."/>
            <person name="Gonzalez-Escalona N."/>
            <person name="Drees K.P."/>
            <person name="Sebra R.P."/>
            <person name="Cooper V.S."/>
            <person name="Jones S.H."/>
            <person name="Whistler C.A."/>
        </authorList>
    </citation>
    <scope>NUCLEOTIDE SEQUENCE [LARGE SCALE GENOMIC DNA]</scope>
    <source>
        <strain evidence="3 7">MAVP-3</strain>
    </source>
</reference>
<evidence type="ECO:0000313" key="3">
    <source>
        <dbReference type="EMBL" id="OXE32957.1"/>
    </source>
</evidence>
<dbReference type="Proteomes" id="UP000856022">
    <property type="component" value="Unassembled WGS sequence"/>
</dbReference>
<dbReference type="Proteomes" id="UP000214596">
    <property type="component" value="Unassembled WGS sequence"/>
</dbReference>
<dbReference type="EMBL" id="CP114194">
    <property type="protein sequence ID" value="WAT90847.1"/>
    <property type="molecule type" value="Genomic_DNA"/>
</dbReference>
<accession>A0A2R9VPG1</accession>
<dbReference type="EMBL" id="VRMQ01000006">
    <property type="protein sequence ID" value="TXN14358.1"/>
    <property type="molecule type" value="Genomic_DNA"/>
</dbReference>
<evidence type="ECO:0000313" key="7">
    <source>
        <dbReference type="Proteomes" id="UP000214596"/>
    </source>
</evidence>
<evidence type="ECO:0000313" key="5">
    <source>
        <dbReference type="EMBL" id="TXN14358.1"/>
    </source>
</evidence>
<reference evidence="5 8" key="4">
    <citation type="submission" date="2019-08" db="EMBL/GenBank/DDBJ databases">
        <title>Emerging of two pre-pandemic pathogenic O4:KUT lineages of Vibrio parahaemolyticus in coastal eastern China.</title>
        <authorList>
            <person name="Yu H."/>
        </authorList>
    </citation>
    <scope>NUCLEOTIDE SEQUENCE [LARGE SCALE GENOMIC DNA]</scope>
    <source>
        <strain evidence="5 8">HZ17-383</strain>
    </source>
</reference>
<evidence type="ECO:0000313" key="4">
    <source>
        <dbReference type="EMBL" id="QHH08506.1"/>
    </source>
</evidence>
<evidence type="ECO:0000313" key="9">
    <source>
        <dbReference type="Proteomes" id="UP000464718"/>
    </source>
</evidence>
<dbReference type="EMBL" id="DACQKT010000010">
    <property type="protein sequence ID" value="HAS6678832.1"/>
    <property type="molecule type" value="Genomic_DNA"/>
</dbReference>
<dbReference type="GeneID" id="80367795"/>
<proteinExistence type="predicted"/>
<reference evidence="1" key="2">
    <citation type="journal article" date="2018" name="Genome Biol.">
        <title>SKESA: strategic k-mer extension for scrupulous assemblies.</title>
        <authorList>
            <person name="Souvorov A."/>
            <person name="Agarwala R."/>
            <person name="Lipman D.J."/>
        </authorList>
    </citation>
    <scope>NUCLEOTIDE SEQUENCE</scope>
    <source>
        <strain evidence="1">1930</strain>
    </source>
</reference>
<reference evidence="4 9" key="3">
    <citation type="submission" date="2018-12" db="EMBL/GenBank/DDBJ databases">
        <title>Genomic insights into the evolutionary origins and pathogenicity of five Vibrio parahaemolyticus strains isolated from the shrimp with acute hepatopancreatic necrosis disease (AHPND).</title>
        <authorList>
            <person name="Yang Q."/>
            <person name="Dong X."/>
            <person name="Xie G."/>
            <person name="Fu S."/>
            <person name="Zou P."/>
            <person name="Sun J."/>
            <person name="Wang Y."/>
            <person name="Huang J."/>
        </authorList>
    </citation>
    <scope>NUCLEOTIDE SEQUENCE [LARGE SCALE GENOMIC DNA]</scope>
    <source>
        <strain evidence="4 9">20160303005-1</strain>
    </source>
</reference>
<dbReference type="AlphaFoldDB" id="A0A2R9VPG1"/>
<evidence type="ECO:0000313" key="2">
    <source>
        <dbReference type="EMBL" id="HAS6680684.1"/>
    </source>
</evidence>
<dbReference type="EMBL" id="CP034298">
    <property type="protein sequence ID" value="QHH08506.1"/>
    <property type="molecule type" value="Genomic_DNA"/>
</dbReference>
<evidence type="ECO:0000313" key="8">
    <source>
        <dbReference type="Proteomes" id="UP000321504"/>
    </source>
</evidence>
<dbReference type="Proteomes" id="UP001156560">
    <property type="component" value="Chromosome 1"/>
</dbReference>
<organism evidence="3 7">
    <name type="scientific">Vibrio parahaemolyticus</name>
    <dbReference type="NCBI Taxonomy" id="670"/>
    <lineage>
        <taxon>Bacteria</taxon>
        <taxon>Pseudomonadati</taxon>
        <taxon>Pseudomonadota</taxon>
        <taxon>Gammaproteobacteria</taxon>
        <taxon>Vibrionales</taxon>
        <taxon>Vibrionaceae</taxon>
        <taxon>Vibrio</taxon>
    </lineage>
</organism>
<dbReference type="EMBL" id="DACQKT010000083">
    <property type="protein sequence ID" value="HAS6680684.1"/>
    <property type="molecule type" value="Genomic_DNA"/>
</dbReference>
<dbReference type="RefSeq" id="WP_005488686.1">
    <property type="nucleotide sequence ID" value="NZ_CABMHD010000004.1"/>
</dbReference>
<dbReference type="EMBL" id="NIXT01000465">
    <property type="protein sequence ID" value="OXE32957.1"/>
    <property type="molecule type" value="Genomic_DNA"/>
</dbReference>
<gene>
    <name evidence="3" type="ORF">CA163_10035</name>
    <name evidence="4" type="ORF">EHC69_03585</name>
    <name evidence="5" type="ORF">FVP01_20155</name>
    <name evidence="1" type="ORF">I7278_18695</name>
    <name evidence="2" type="ORF">I7278_28425</name>
    <name evidence="6" type="ORF">O1Q84_03180</name>
</gene>
<reference evidence="6" key="6">
    <citation type="submission" date="2022-12" db="EMBL/GenBank/DDBJ databases">
        <title>Vibrio parahaemolyticus become highly virulent by producing novel Tc toxins.</title>
        <authorList>
            <person name="Yang F."/>
            <person name="You Y."/>
            <person name="Lai Q."/>
            <person name="Xu L."/>
            <person name="Li F."/>
        </authorList>
    </citation>
    <scope>NUCLEOTIDE SEQUENCE</scope>
    <source>
        <strain evidence="6">Vp-HL-202005</strain>
    </source>
</reference>
<dbReference type="Proteomes" id="UP000321504">
    <property type="component" value="Unassembled WGS sequence"/>
</dbReference>
<name>A0A2R9VPG1_VIBPH</name>
<protein>
    <submittedName>
        <fullName evidence="3">Uncharacterized protein</fullName>
    </submittedName>
</protein>
<reference evidence="1" key="5">
    <citation type="submission" date="2019-12" db="EMBL/GenBank/DDBJ databases">
        <authorList>
            <consortium name="NCBI Pathogen Detection Project"/>
        </authorList>
    </citation>
    <scope>NUCLEOTIDE SEQUENCE</scope>
    <source>
        <strain evidence="1">1930</strain>
    </source>
</reference>
<sequence length="44" mass="5386">MRRRRVQSKRLNKTVAAIRRKRKLTTMKKKVSSRNRVFVHLVNH</sequence>
<evidence type="ECO:0000313" key="6">
    <source>
        <dbReference type="EMBL" id="WAT90847.1"/>
    </source>
</evidence>
<dbReference type="Proteomes" id="UP000464718">
    <property type="component" value="Chromosome i"/>
</dbReference>